<feature type="compositionally biased region" description="Low complexity" evidence="10">
    <location>
        <begin position="229"/>
        <end position="245"/>
    </location>
</feature>
<dbReference type="GO" id="GO:0007166">
    <property type="term" value="P:cell surface receptor signaling pathway"/>
    <property type="evidence" value="ECO:0007669"/>
    <property type="project" value="InterPro"/>
</dbReference>
<feature type="region of interest" description="Disordered" evidence="10">
    <location>
        <begin position="808"/>
        <end position="869"/>
    </location>
</feature>
<feature type="transmembrane region" description="Helical" evidence="11">
    <location>
        <begin position="766"/>
        <end position="786"/>
    </location>
</feature>
<evidence type="ECO:0000256" key="7">
    <source>
        <dbReference type="ARBA" id="ARBA00023157"/>
    </source>
</evidence>
<feature type="compositionally biased region" description="Low complexity" evidence="10">
    <location>
        <begin position="975"/>
        <end position="993"/>
    </location>
</feature>
<dbReference type="PROSITE" id="PS50261">
    <property type="entry name" value="G_PROTEIN_RECEP_F2_4"/>
    <property type="match status" value="1"/>
</dbReference>
<dbReference type="KEGG" id="dpte:113799092"/>
<keyword evidence="4 11" id="KW-1133">Transmembrane helix</keyword>
<dbReference type="Gene3D" id="2.60.220.50">
    <property type="match status" value="1"/>
</dbReference>
<dbReference type="Proteomes" id="UP000515146">
    <property type="component" value="Unplaced"/>
</dbReference>
<gene>
    <name evidence="17" type="primary">LOC113799092</name>
</gene>
<dbReference type="OrthoDB" id="6437696at2759"/>
<dbReference type="AlphaFoldDB" id="A0A6P6YJS3"/>
<feature type="transmembrane region" description="Helical" evidence="11">
    <location>
        <begin position="887"/>
        <end position="906"/>
    </location>
</feature>
<evidence type="ECO:0000256" key="4">
    <source>
        <dbReference type="ARBA" id="ARBA00022989"/>
    </source>
</evidence>
<evidence type="ECO:0000256" key="11">
    <source>
        <dbReference type="SAM" id="Phobius"/>
    </source>
</evidence>
<feature type="transmembrane region" description="Helical" evidence="11">
    <location>
        <begin position="620"/>
        <end position="641"/>
    </location>
</feature>
<dbReference type="SMART" id="SM00008">
    <property type="entry name" value="HormR"/>
    <property type="match status" value="1"/>
</dbReference>
<dbReference type="InterPro" id="IPR000203">
    <property type="entry name" value="GPS"/>
</dbReference>
<feature type="compositionally biased region" description="Low complexity" evidence="10">
    <location>
        <begin position="808"/>
        <end position="817"/>
    </location>
</feature>
<dbReference type="Pfam" id="PF00002">
    <property type="entry name" value="7tm_2"/>
    <property type="match status" value="1"/>
</dbReference>
<evidence type="ECO:0000256" key="9">
    <source>
        <dbReference type="ARBA" id="ARBA00023224"/>
    </source>
</evidence>
<feature type="compositionally biased region" description="Polar residues" evidence="10">
    <location>
        <begin position="818"/>
        <end position="844"/>
    </location>
</feature>
<keyword evidence="2 11" id="KW-0812">Transmembrane</keyword>
<feature type="region of interest" description="Disordered" evidence="10">
    <location>
        <begin position="220"/>
        <end position="245"/>
    </location>
</feature>
<feature type="domain" description="G-protein coupled receptors family 2 profile 2" evidence="15">
    <location>
        <begin position="618"/>
        <end position="936"/>
    </location>
</feature>
<keyword evidence="7" id="KW-1015">Disulfide bond</keyword>
<keyword evidence="5" id="KW-0297">G-protein coupled receptor</keyword>
<dbReference type="PRINTS" id="PR00249">
    <property type="entry name" value="GPCRSECRETIN"/>
</dbReference>
<feature type="domain" description="G-protein coupled receptors family 2 profile 1" evidence="14">
    <location>
        <begin position="215"/>
        <end position="309"/>
    </location>
</feature>
<feature type="transmembrane region" description="Helical" evidence="11">
    <location>
        <begin position="653"/>
        <end position="672"/>
    </location>
</feature>
<evidence type="ECO:0000256" key="10">
    <source>
        <dbReference type="SAM" id="MobiDB-lite"/>
    </source>
</evidence>
<dbReference type="InterPro" id="IPR036445">
    <property type="entry name" value="GPCR_2_extracell_dom_sf"/>
</dbReference>
<feature type="transmembrane region" description="Helical" evidence="11">
    <location>
        <begin position="722"/>
        <end position="746"/>
    </location>
</feature>
<dbReference type="PANTHER" id="PTHR12011:SF347">
    <property type="entry name" value="FI21270P1-RELATED"/>
    <property type="match status" value="1"/>
</dbReference>
<protein>
    <submittedName>
        <fullName evidence="17">Adhesion G protein-coupled receptor L3-like</fullName>
    </submittedName>
</protein>
<comment type="subcellular location">
    <subcellularLocation>
        <location evidence="1">Membrane</location>
        <topology evidence="1">Multi-pass membrane protein</topology>
    </subcellularLocation>
</comment>
<feature type="transmembrane region" description="Helical" evidence="11">
    <location>
        <begin position="912"/>
        <end position="935"/>
    </location>
</feature>
<name>A0A6P6YJS3_DERPT</name>
<dbReference type="InterPro" id="IPR001879">
    <property type="entry name" value="GPCR_2_extracellular_dom"/>
</dbReference>
<evidence type="ECO:0000313" key="16">
    <source>
        <dbReference type="Proteomes" id="UP000515146"/>
    </source>
</evidence>
<dbReference type="GO" id="GO:0004930">
    <property type="term" value="F:G protein-coupled receptor activity"/>
    <property type="evidence" value="ECO:0007669"/>
    <property type="project" value="UniProtKB-KW"/>
</dbReference>
<dbReference type="PANTHER" id="PTHR12011">
    <property type="entry name" value="ADHESION G-PROTEIN COUPLED RECEPTOR"/>
    <property type="match status" value="1"/>
</dbReference>
<dbReference type="SMART" id="SM00303">
    <property type="entry name" value="GPS"/>
    <property type="match status" value="1"/>
</dbReference>
<organism evidence="16 17">
    <name type="scientific">Dermatophagoides pteronyssinus</name>
    <name type="common">European house dust mite</name>
    <dbReference type="NCBI Taxonomy" id="6956"/>
    <lineage>
        <taxon>Eukaryota</taxon>
        <taxon>Metazoa</taxon>
        <taxon>Ecdysozoa</taxon>
        <taxon>Arthropoda</taxon>
        <taxon>Chelicerata</taxon>
        <taxon>Arachnida</taxon>
        <taxon>Acari</taxon>
        <taxon>Acariformes</taxon>
        <taxon>Sarcoptiformes</taxon>
        <taxon>Astigmata</taxon>
        <taxon>Psoroptidia</taxon>
        <taxon>Analgoidea</taxon>
        <taxon>Pyroglyphidae</taxon>
        <taxon>Dermatophagoidinae</taxon>
        <taxon>Dermatophagoides</taxon>
    </lineage>
</organism>
<dbReference type="OMA" id="NEYFCWI"/>
<dbReference type="SUPFAM" id="SSF111418">
    <property type="entry name" value="Hormone receptor domain"/>
    <property type="match status" value="1"/>
</dbReference>
<feature type="compositionally biased region" description="Acidic residues" evidence="10">
    <location>
        <begin position="1001"/>
        <end position="1010"/>
    </location>
</feature>
<evidence type="ECO:0000259" key="13">
    <source>
        <dbReference type="PROSITE" id="PS50221"/>
    </source>
</evidence>
<evidence type="ECO:0000256" key="2">
    <source>
        <dbReference type="ARBA" id="ARBA00022692"/>
    </source>
</evidence>
<feature type="domain" description="GAIN-B" evidence="13">
    <location>
        <begin position="465"/>
        <end position="612"/>
    </location>
</feature>
<dbReference type="GO" id="GO:0005886">
    <property type="term" value="C:plasma membrane"/>
    <property type="evidence" value="ECO:0007669"/>
    <property type="project" value="TreeGrafter"/>
</dbReference>
<keyword evidence="8" id="KW-0675">Receptor</keyword>
<evidence type="ECO:0000256" key="5">
    <source>
        <dbReference type="ARBA" id="ARBA00023040"/>
    </source>
</evidence>
<evidence type="ECO:0000259" key="14">
    <source>
        <dbReference type="PROSITE" id="PS50227"/>
    </source>
</evidence>
<feature type="signal peptide" evidence="12">
    <location>
        <begin position="1"/>
        <end position="33"/>
    </location>
</feature>
<dbReference type="Gene3D" id="4.10.1240.10">
    <property type="entry name" value="GPCR, family 2, extracellular hormone receptor domain"/>
    <property type="match status" value="1"/>
</dbReference>
<keyword evidence="9" id="KW-0807">Transducer</keyword>
<dbReference type="InterPro" id="IPR046338">
    <property type="entry name" value="GAIN_dom_sf"/>
</dbReference>
<dbReference type="SUPFAM" id="SSF81321">
    <property type="entry name" value="Family A G protein-coupled receptor-like"/>
    <property type="match status" value="1"/>
</dbReference>
<evidence type="ECO:0000256" key="1">
    <source>
        <dbReference type="ARBA" id="ARBA00004141"/>
    </source>
</evidence>
<evidence type="ECO:0000256" key="6">
    <source>
        <dbReference type="ARBA" id="ARBA00023136"/>
    </source>
</evidence>
<feature type="transmembrane region" description="Helical" evidence="11">
    <location>
        <begin position="684"/>
        <end position="701"/>
    </location>
</feature>
<dbReference type="InterPro" id="IPR057244">
    <property type="entry name" value="GAIN_B"/>
</dbReference>
<keyword evidence="3 12" id="KW-0732">Signal</keyword>
<sequence>MIRKIFTKTKMLKSIFFSLLFLMIICCRQSCLARSDECTDWYEICSQFQLGISPSKYCIGKTLYFFPNFMTDWESARSYCSGIFYGYQRGDLFYFDEKSDDLDSDLRILLENYQPENQEFPTNALCCPTIPDISHISKYSSTPTSLTYDIQCKWLHNGELIDEEYYQNIRFDPMDQCHFLMINLDSKTGAKFSRSVDVSYAGVTQFMCTYRRPPKCDDHKTTSTTNIVPTKITPEPTTTPSTTTSTTTLGPIYCHELIDQYGFHWPSTNINQTARLPCPTNFIGTAEWLCGSNGQFVSNGPSIHCYAEWIDESEKNLEKIKNMKQLSKEVRHFQSNIVEKPSKFFKDFKQIINVIQKIEFIYESFVSNENIESSIHDVRNITESMVESCAIIIERESIWQQSQRHDRIMVAGKILNYIHDSGLTMGCYQIKNESDSDSGHQKIEPIKSEINPNIFMDAFNMDHEQPIQFDHLNYEFSLRKPIKSSNTDNVSDWCPHRLAIGALFQKLSRYMFDEHLQPETKMNSEIISFSYNNFSRKTYPLTDGNEARMKLIHHQQMEFGMKTKCVYWNFQTNLWSSNGCYVIEQESDRHHTTCACDHLTNFAVIMDISGQERPSKLKSILTIIMCTLSIICLVMTVIFLLICHELKSRRNSIIINISIMMIIIDLLVIFGLDRTEYPILCKSISISLLYTMLSLFFWMLMEGYNLYQMMIFIFNTKGHLRMLYLYLIGYGLPLLITIPATIYMQLKTELSNEYFCWITSTKYPGQIWFLAGPVTIIIIINTFIMIRVMKIVLSKNARNSFVHQSSFNNNPSTSTSTKNGGRNKSLSTTTNGHFGKNISQNQHTIGAKQRKQSDRINGKVDNPSSSSSTDVISFEQRKTEWFTYLKGFFGLIILMGITWISYVLYIHQFGHFFSYVFIVMNGLQGVFIFITQFIFNRKAMDAVKKRLCNFGDFGSSFTSSTTTSYLSQKRISKQSTNNNINNNNNKINSQPTNGRKNNDNNDGDDDDDILSSDKYPYNVLIDRTTSFEY</sequence>
<evidence type="ECO:0000259" key="15">
    <source>
        <dbReference type="PROSITE" id="PS50261"/>
    </source>
</evidence>
<reference evidence="17" key="1">
    <citation type="submission" date="2025-08" db="UniProtKB">
        <authorList>
            <consortium name="RefSeq"/>
        </authorList>
    </citation>
    <scope>IDENTIFICATION</scope>
    <source>
        <strain evidence="17">Airmid</strain>
    </source>
</reference>
<feature type="region of interest" description="Disordered" evidence="10">
    <location>
        <begin position="975"/>
        <end position="1011"/>
    </location>
</feature>
<dbReference type="PROSITE" id="PS50227">
    <property type="entry name" value="G_PROTEIN_RECEP_F2_3"/>
    <property type="match status" value="1"/>
</dbReference>
<dbReference type="Gene3D" id="1.20.1070.10">
    <property type="entry name" value="Rhodopsin 7-helix transmembrane proteins"/>
    <property type="match status" value="1"/>
</dbReference>
<dbReference type="InParanoid" id="A0A6P6YJS3"/>
<keyword evidence="16" id="KW-1185">Reference proteome</keyword>
<evidence type="ECO:0000313" key="17">
    <source>
        <dbReference type="RefSeq" id="XP_027205477.1"/>
    </source>
</evidence>
<evidence type="ECO:0000256" key="12">
    <source>
        <dbReference type="SAM" id="SignalP"/>
    </source>
</evidence>
<feature type="chain" id="PRO_5028253479" evidence="12">
    <location>
        <begin position="34"/>
        <end position="1029"/>
    </location>
</feature>
<dbReference type="Pfam" id="PF01825">
    <property type="entry name" value="GPS"/>
    <property type="match status" value="1"/>
</dbReference>
<dbReference type="InterPro" id="IPR017981">
    <property type="entry name" value="GPCR_2-like_7TM"/>
</dbReference>
<dbReference type="PROSITE" id="PS50221">
    <property type="entry name" value="GAIN_B"/>
    <property type="match status" value="1"/>
</dbReference>
<evidence type="ECO:0000256" key="8">
    <source>
        <dbReference type="ARBA" id="ARBA00023170"/>
    </source>
</evidence>
<dbReference type="InterPro" id="IPR000832">
    <property type="entry name" value="GPCR_2_secretin-like"/>
</dbReference>
<evidence type="ECO:0000256" key="3">
    <source>
        <dbReference type="ARBA" id="ARBA00022729"/>
    </source>
</evidence>
<dbReference type="Pfam" id="PF02793">
    <property type="entry name" value="HRM"/>
    <property type="match status" value="1"/>
</dbReference>
<dbReference type="RefSeq" id="XP_027205477.1">
    <property type="nucleotide sequence ID" value="XM_027349676.1"/>
</dbReference>
<keyword evidence="6 11" id="KW-0472">Membrane</keyword>
<accession>A0A6P6YJS3</accession>
<proteinExistence type="predicted"/>